<feature type="compositionally biased region" description="Low complexity" evidence="1">
    <location>
        <begin position="340"/>
        <end position="350"/>
    </location>
</feature>
<keyword evidence="2" id="KW-0732">Signal</keyword>
<dbReference type="GO" id="GO:0006629">
    <property type="term" value="P:lipid metabolic process"/>
    <property type="evidence" value="ECO:0007669"/>
    <property type="project" value="InterPro"/>
</dbReference>
<feature type="chain" id="PRO_5001631871" evidence="2">
    <location>
        <begin position="22"/>
        <end position="371"/>
    </location>
</feature>
<reference evidence="3 4" key="1">
    <citation type="submission" date="2014-05" db="EMBL/GenBank/DDBJ databases">
        <title>Draft genome sequence of a rare smut relative, Tilletiaria anomala UBC 951.</title>
        <authorList>
            <consortium name="DOE Joint Genome Institute"/>
            <person name="Toome M."/>
            <person name="Kuo A."/>
            <person name="Henrissat B."/>
            <person name="Lipzen A."/>
            <person name="Tritt A."/>
            <person name="Yoshinaga Y."/>
            <person name="Zane M."/>
            <person name="Barry K."/>
            <person name="Grigoriev I.V."/>
            <person name="Spatafora J.W."/>
            <person name="Aimea M.C."/>
        </authorList>
    </citation>
    <scope>NUCLEOTIDE SEQUENCE [LARGE SCALE GENOMIC DNA]</scope>
    <source>
        <strain evidence="3 4">UBC 951</strain>
    </source>
</reference>
<dbReference type="AlphaFoldDB" id="A0A066VAQ7"/>
<evidence type="ECO:0000313" key="4">
    <source>
        <dbReference type="Proteomes" id="UP000027361"/>
    </source>
</evidence>
<dbReference type="STRING" id="1037660.A0A066VAQ7"/>
<dbReference type="GeneID" id="25265242"/>
<dbReference type="Proteomes" id="UP000027361">
    <property type="component" value="Unassembled WGS sequence"/>
</dbReference>
<dbReference type="HOGENOM" id="CLU_037358_2_0_1"/>
<dbReference type="RefSeq" id="XP_013240759.1">
    <property type="nucleotide sequence ID" value="XM_013385305.1"/>
</dbReference>
<dbReference type="Pfam" id="PF26146">
    <property type="entry name" value="PI-PLC_X"/>
    <property type="match status" value="1"/>
</dbReference>
<evidence type="ECO:0000256" key="2">
    <source>
        <dbReference type="SAM" id="SignalP"/>
    </source>
</evidence>
<sequence length="371" mass="38494">MLPAVLLTTLAGMLVPWQVQGVPYAVAKRASICNGDASLCSRRFSNVTFVGTHDSYAVSSSSIAANQEQPVAQQLADGVRMLQAQAHKSPNATSGSGIDLCHTDCQLFNGGSLEAWLGSVKTFVDANPNEVVTLLLVNSDGLPASTFAKAYQSTGLDANSWQPSGGESAIARNAWPTLGSMIDSRKTVVSFLASGADVSSVPYLLPEFSSIWENPYNQLTVPFNCSVDRIGVGQAASNLMYLINHFKDLSAFGSSTIVYPDKGNLSTTNSEQSILSDANNCAATSPGASGNYPTFILLDFYDTPSQAPFKAAAQMNGIQYKPAANASKSEGGSSKGSGSSGSSSSSSSAESRLARTAGALSVAALTAALLL</sequence>
<keyword evidence="4" id="KW-1185">Reference proteome</keyword>
<dbReference type="OrthoDB" id="7984201at2759"/>
<dbReference type="InterPro" id="IPR051057">
    <property type="entry name" value="PI-PLC_domain"/>
</dbReference>
<evidence type="ECO:0000256" key="1">
    <source>
        <dbReference type="SAM" id="MobiDB-lite"/>
    </source>
</evidence>
<comment type="caution">
    <text evidence="3">The sequence shown here is derived from an EMBL/GenBank/DDBJ whole genome shotgun (WGS) entry which is preliminary data.</text>
</comment>
<organism evidence="3 4">
    <name type="scientific">Tilletiaria anomala (strain ATCC 24038 / CBS 436.72 / UBC 951)</name>
    <dbReference type="NCBI Taxonomy" id="1037660"/>
    <lineage>
        <taxon>Eukaryota</taxon>
        <taxon>Fungi</taxon>
        <taxon>Dikarya</taxon>
        <taxon>Basidiomycota</taxon>
        <taxon>Ustilaginomycotina</taxon>
        <taxon>Exobasidiomycetes</taxon>
        <taxon>Georgefischeriales</taxon>
        <taxon>Tilletiariaceae</taxon>
        <taxon>Tilletiaria</taxon>
    </lineage>
</organism>
<dbReference type="Gene3D" id="3.20.20.190">
    <property type="entry name" value="Phosphatidylinositol (PI) phosphodiesterase"/>
    <property type="match status" value="1"/>
</dbReference>
<dbReference type="PANTHER" id="PTHR13593:SF140">
    <property type="entry name" value="PLC-LIKE PHOSPHODIESTERASE"/>
    <property type="match status" value="1"/>
</dbReference>
<dbReference type="PANTHER" id="PTHR13593">
    <property type="match status" value="1"/>
</dbReference>
<accession>A0A066VAQ7</accession>
<protein>
    <submittedName>
        <fullName evidence="3">PLC-like phosphodiesterase</fullName>
    </submittedName>
</protein>
<dbReference type="InParanoid" id="A0A066VAQ7"/>
<dbReference type="InterPro" id="IPR017946">
    <property type="entry name" value="PLC-like_Pdiesterase_TIM-brl"/>
</dbReference>
<dbReference type="GO" id="GO:0008081">
    <property type="term" value="F:phosphoric diester hydrolase activity"/>
    <property type="evidence" value="ECO:0007669"/>
    <property type="project" value="InterPro"/>
</dbReference>
<gene>
    <name evidence="3" type="ORF">K437DRAFT_259354</name>
</gene>
<feature type="signal peptide" evidence="2">
    <location>
        <begin position="1"/>
        <end position="21"/>
    </location>
</feature>
<feature type="region of interest" description="Disordered" evidence="1">
    <location>
        <begin position="324"/>
        <end position="350"/>
    </location>
</feature>
<evidence type="ECO:0000313" key="3">
    <source>
        <dbReference type="EMBL" id="KDN38566.1"/>
    </source>
</evidence>
<proteinExistence type="predicted"/>
<dbReference type="SUPFAM" id="SSF51695">
    <property type="entry name" value="PLC-like phosphodiesterases"/>
    <property type="match status" value="1"/>
</dbReference>
<dbReference type="EMBL" id="JMSN01000116">
    <property type="protein sequence ID" value="KDN38566.1"/>
    <property type="molecule type" value="Genomic_DNA"/>
</dbReference>
<name>A0A066VAQ7_TILAU</name>
<dbReference type="OMA" id="NIWENDF"/>